<accession>A0ABQ7VCS8</accession>
<reference evidence="2 3" key="1">
    <citation type="journal article" date="2021" name="bioRxiv">
        <title>Chromosome-scale and haplotype-resolved genome assembly of a tetraploid potato cultivar.</title>
        <authorList>
            <person name="Sun H."/>
            <person name="Jiao W.-B."/>
            <person name="Krause K."/>
            <person name="Campoy J.A."/>
            <person name="Goel M."/>
            <person name="Folz-Donahue K."/>
            <person name="Kukat C."/>
            <person name="Huettel B."/>
            <person name="Schneeberger K."/>
        </authorList>
    </citation>
    <scope>NUCLEOTIDE SEQUENCE [LARGE SCALE GENOMIC DNA]</scope>
    <source>
        <strain evidence="2">SolTubOtavaFocal</strain>
        <tissue evidence="2">Leaves</tissue>
    </source>
</reference>
<feature type="region of interest" description="Disordered" evidence="1">
    <location>
        <begin position="55"/>
        <end position="78"/>
    </location>
</feature>
<comment type="caution">
    <text evidence="2">The sequence shown here is derived from an EMBL/GenBank/DDBJ whole genome shotgun (WGS) entry which is preliminary data.</text>
</comment>
<dbReference type="Proteomes" id="UP000826656">
    <property type="component" value="Unassembled WGS sequence"/>
</dbReference>
<dbReference type="EMBL" id="JAIVGD010000013">
    <property type="protein sequence ID" value="KAH0761226.1"/>
    <property type="molecule type" value="Genomic_DNA"/>
</dbReference>
<name>A0ABQ7VCS8_SOLTU</name>
<gene>
    <name evidence="2" type="ORF">KY290_017299</name>
</gene>
<protein>
    <submittedName>
        <fullName evidence="2">Uncharacterized protein</fullName>
    </submittedName>
</protein>
<organism evidence="2 3">
    <name type="scientific">Solanum tuberosum</name>
    <name type="common">Potato</name>
    <dbReference type="NCBI Taxonomy" id="4113"/>
    <lineage>
        <taxon>Eukaryota</taxon>
        <taxon>Viridiplantae</taxon>
        <taxon>Streptophyta</taxon>
        <taxon>Embryophyta</taxon>
        <taxon>Tracheophyta</taxon>
        <taxon>Spermatophyta</taxon>
        <taxon>Magnoliopsida</taxon>
        <taxon>eudicotyledons</taxon>
        <taxon>Gunneridae</taxon>
        <taxon>Pentapetalae</taxon>
        <taxon>asterids</taxon>
        <taxon>lamiids</taxon>
        <taxon>Solanales</taxon>
        <taxon>Solanaceae</taxon>
        <taxon>Solanoideae</taxon>
        <taxon>Solaneae</taxon>
        <taxon>Solanum</taxon>
    </lineage>
</organism>
<evidence type="ECO:0000313" key="3">
    <source>
        <dbReference type="Proteomes" id="UP000826656"/>
    </source>
</evidence>
<evidence type="ECO:0000256" key="1">
    <source>
        <dbReference type="SAM" id="MobiDB-lite"/>
    </source>
</evidence>
<sequence length="102" mass="11325">MDHHPIKQSIIILSTKYHHPINGSTSSYQWINIILPMDHQQSIIILSMDQHLPGNGSISSTNGSSTKHHHPINGPSISSRRWIIKHYPINGASTSSPRVTST</sequence>
<evidence type="ECO:0000313" key="2">
    <source>
        <dbReference type="EMBL" id="KAH0761226.1"/>
    </source>
</evidence>
<keyword evidence="3" id="KW-1185">Reference proteome</keyword>
<feature type="compositionally biased region" description="Low complexity" evidence="1">
    <location>
        <begin position="55"/>
        <end position="65"/>
    </location>
</feature>
<proteinExistence type="predicted"/>